<dbReference type="AlphaFoldDB" id="A0AAE0MPS1"/>
<sequence>MSLSQISSNILHHVCSTVNIANAWKSPSSKVTGTVFFTAAQVLAFYLFATVDNFSFPITTHYLSLRGRFTVRNPDTVSSFVERNHNIMVLEQILFNSLLRTELAVDDRIRGDRDRPRGHTMYHDLVDLVPCPCFGYPRLGILPCYPLLIRLIKPTLRFGYRLYRYIEGIILNNHDMNRHMAGLYEPILLNLGPIIGMGFGEGPRHGATMAWFWPHTLMWLRDADDERLFIDLRGFVPPINSLEVITREGLMRMAERNN</sequence>
<organism evidence="1 2">
    <name type="scientific">Neurospora tetraspora</name>
    <dbReference type="NCBI Taxonomy" id="94610"/>
    <lineage>
        <taxon>Eukaryota</taxon>
        <taxon>Fungi</taxon>
        <taxon>Dikarya</taxon>
        <taxon>Ascomycota</taxon>
        <taxon>Pezizomycotina</taxon>
        <taxon>Sordariomycetes</taxon>
        <taxon>Sordariomycetidae</taxon>
        <taxon>Sordariales</taxon>
        <taxon>Sordariaceae</taxon>
        <taxon>Neurospora</taxon>
    </lineage>
</organism>
<evidence type="ECO:0000313" key="2">
    <source>
        <dbReference type="Proteomes" id="UP001278500"/>
    </source>
</evidence>
<keyword evidence="2" id="KW-1185">Reference proteome</keyword>
<dbReference type="Proteomes" id="UP001278500">
    <property type="component" value="Unassembled WGS sequence"/>
</dbReference>
<dbReference type="GeneID" id="87860122"/>
<name>A0AAE0MPS1_9PEZI</name>
<reference evidence="1" key="2">
    <citation type="submission" date="2023-06" db="EMBL/GenBank/DDBJ databases">
        <authorList>
            <consortium name="Lawrence Berkeley National Laboratory"/>
            <person name="Haridas S."/>
            <person name="Hensen N."/>
            <person name="Bonometti L."/>
            <person name="Westerberg I."/>
            <person name="Brannstrom I.O."/>
            <person name="Guillou S."/>
            <person name="Cros-Aarteil S."/>
            <person name="Calhoun S."/>
            <person name="Kuo A."/>
            <person name="Mondo S."/>
            <person name="Pangilinan J."/>
            <person name="Riley R."/>
            <person name="Labutti K."/>
            <person name="Andreopoulos B."/>
            <person name="Lipzen A."/>
            <person name="Chen C."/>
            <person name="Yanf M."/>
            <person name="Daum C."/>
            <person name="Ng V."/>
            <person name="Clum A."/>
            <person name="Steindorff A."/>
            <person name="Ohm R."/>
            <person name="Martin F."/>
            <person name="Silar P."/>
            <person name="Natvig D."/>
            <person name="Lalanne C."/>
            <person name="Gautier V."/>
            <person name="Ament-Velasquez S.L."/>
            <person name="Kruys A."/>
            <person name="Hutchinson M.I."/>
            <person name="Powell A.J."/>
            <person name="Barry K."/>
            <person name="Miller A.N."/>
            <person name="Grigoriev I.V."/>
            <person name="Debuchy R."/>
            <person name="Gladieux P."/>
            <person name="Thoren M.H."/>
            <person name="Johannesson H."/>
        </authorList>
    </citation>
    <scope>NUCLEOTIDE SEQUENCE</scope>
    <source>
        <strain evidence="1">CBS 560.94</strain>
    </source>
</reference>
<proteinExistence type="predicted"/>
<dbReference type="RefSeq" id="XP_062678380.1">
    <property type="nucleotide sequence ID" value="XM_062822968.1"/>
</dbReference>
<gene>
    <name evidence="1" type="ORF">B0H65DRAFT_287794</name>
</gene>
<comment type="caution">
    <text evidence="1">The sequence shown here is derived from an EMBL/GenBank/DDBJ whole genome shotgun (WGS) entry which is preliminary data.</text>
</comment>
<reference evidence="1" key="1">
    <citation type="journal article" date="2023" name="Mol. Phylogenet. Evol.">
        <title>Genome-scale phylogeny and comparative genomics of the fungal order Sordariales.</title>
        <authorList>
            <person name="Hensen N."/>
            <person name="Bonometti L."/>
            <person name="Westerberg I."/>
            <person name="Brannstrom I.O."/>
            <person name="Guillou S."/>
            <person name="Cros-Aarteil S."/>
            <person name="Calhoun S."/>
            <person name="Haridas S."/>
            <person name="Kuo A."/>
            <person name="Mondo S."/>
            <person name="Pangilinan J."/>
            <person name="Riley R."/>
            <person name="LaButti K."/>
            <person name="Andreopoulos B."/>
            <person name="Lipzen A."/>
            <person name="Chen C."/>
            <person name="Yan M."/>
            <person name="Daum C."/>
            <person name="Ng V."/>
            <person name="Clum A."/>
            <person name="Steindorff A."/>
            <person name="Ohm R.A."/>
            <person name="Martin F."/>
            <person name="Silar P."/>
            <person name="Natvig D.O."/>
            <person name="Lalanne C."/>
            <person name="Gautier V."/>
            <person name="Ament-Velasquez S.L."/>
            <person name="Kruys A."/>
            <person name="Hutchinson M.I."/>
            <person name="Powell A.J."/>
            <person name="Barry K."/>
            <person name="Miller A.N."/>
            <person name="Grigoriev I.V."/>
            <person name="Debuchy R."/>
            <person name="Gladieux P."/>
            <person name="Hiltunen Thoren M."/>
            <person name="Johannesson H."/>
        </authorList>
    </citation>
    <scope>NUCLEOTIDE SEQUENCE</scope>
    <source>
        <strain evidence="1">CBS 560.94</strain>
    </source>
</reference>
<protein>
    <submittedName>
        <fullName evidence="1">Uncharacterized protein</fullName>
    </submittedName>
</protein>
<dbReference type="EMBL" id="JAUEPP010000007">
    <property type="protein sequence ID" value="KAK3339020.1"/>
    <property type="molecule type" value="Genomic_DNA"/>
</dbReference>
<evidence type="ECO:0000313" key="1">
    <source>
        <dbReference type="EMBL" id="KAK3339020.1"/>
    </source>
</evidence>
<accession>A0AAE0MPS1</accession>